<gene>
    <name evidence="2" type="ORF">QQF64_035579</name>
</gene>
<reference evidence="2 3" key="1">
    <citation type="submission" date="2023-09" db="EMBL/GenBank/DDBJ databases">
        <authorList>
            <person name="Wang M."/>
        </authorList>
    </citation>
    <scope>NUCLEOTIDE SEQUENCE [LARGE SCALE GENOMIC DNA]</scope>
    <source>
        <strain evidence="2">GT-2023</strain>
        <tissue evidence="2">Liver</tissue>
    </source>
</reference>
<keyword evidence="3" id="KW-1185">Reference proteome</keyword>
<name>A0ABR3NGL1_9TELE</name>
<accession>A0ABR3NGL1</accession>
<dbReference type="Proteomes" id="UP001558613">
    <property type="component" value="Unassembled WGS sequence"/>
</dbReference>
<proteinExistence type="predicted"/>
<feature type="compositionally biased region" description="Gly residues" evidence="1">
    <location>
        <begin position="112"/>
        <end position="129"/>
    </location>
</feature>
<feature type="compositionally biased region" description="Basic and acidic residues" evidence="1">
    <location>
        <begin position="149"/>
        <end position="168"/>
    </location>
</feature>
<feature type="compositionally biased region" description="Polar residues" evidence="1">
    <location>
        <begin position="100"/>
        <end position="111"/>
    </location>
</feature>
<dbReference type="EMBL" id="JAYMGO010000004">
    <property type="protein sequence ID" value="KAL1275956.1"/>
    <property type="molecule type" value="Genomic_DNA"/>
</dbReference>
<evidence type="ECO:0000313" key="3">
    <source>
        <dbReference type="Proteomes" id="UP001558613"/>
    </source>
</evidence>
<feature type="region of interest" description="Disordered" evidence="1">
    <location>
        <begin position="1"/>
        <end position="183"/>
    </location>
</feature>
<feature type="compositionally biased region" description="Polar residues" evidence="1">
    <location>
        <begin position="174"/>
        <end position="183"/>
    </location>
</feature>
<evidence type="ECO:0000313" key="2">
    <source>
        <dbReference type="EMBL" id="KAL1275956.1"/>
    </source>
</evidence>
<comment type="caution">
    <text evidence="2">The sequence shown here is derived from an EMBL/GenBank/DDBJ whole genome shotgun (WGS) entry which is preliminary data.</text>
</comment>
<organism evidence="2 3">
    <name type="scientific">Cirrhinus molitorella</name>
    <name type="common">mud carp</name>
    <dbReference type="NCBI Taxonomy" id="172907"/>
    <lineage>
        <taxon>Eukaryota</taxon>
        <taxon>Metazoa</taxon>
        <taxon>Chordata</taxon>
        <taxon>Craniata</taxon>
        <taxon>Vertebrata</taxon>
        <taxon>Euteleostomi</taxon>
        <taxon>Actinopterygii</taxon>
        <taxon>Neopterygii</taxon>
        <taxon>Teleostei</taxon>
        <taxon>Ostariophysi</taxon>
        <taxon>Cypriniformes</taxon>
        <taxon>Cyprinidae</taxon>
        <taxon>Labeoninae</taxon>
        <taxon>Labeonini</taxon>
        <taxon>Cirrhinus</taxon>
    </lineage>
</organism>
<evidence type="ECO:0000256" key="1">
    <source>
        <dbReference type="SAM" id="MobiDB-lite"/>
    </source>
</evidence>
<protein>
    <submittedName>
        <fullName evidence="2">Uncharacterized protein</fullName>
    </submittedName>
</protein>
<sequence>MVEPTEGGAMVEEWPPTPGGRPTAAEQVEEEPEAETESRWARATGRIRRAKAEQMAPATDAETGIQKAAVEPERPRTEEEPEGRRSLTELKGWRDDGGAESQSGGWSTTDQGGAGGTREPGGAGGLMGHGGEEGARSHGGADGSKGRGGVRDSEAGGRGEGSSSHDADGDWQTRGASSTQMLG</sequence>
<feature type="compositionally biased region" description="Basic and acidic residues" evidence="1">
    <location>
        <begin position="70"/>
        <end position="97"/>
    </location>
</feature>